<reference evidence="2" key="1">
    <citation type="submission" date="2014-09" db="EMBL/GenBank/DDBJ databases">
        <authorList>
            <person name="Magalhaes I.L.F."/>
            <person name="Oliveira U."/>
            <person name="Santos F.R."/>
            <person name="Vidigal T.H.D.A."/>
            <person name="Brescovit A.D."/>
            <person name="Santos A.J."/>
        </authorList>
    </citation>
    <scope>NUCLEOTIDE SEQUENCE</scope>
    <source>
        <tissue evidence="2">Shoot tissue taken approximately 20 cm above the soil surface</tissue>
    </source>
</reference>
<accession>A0A0A9ESC3</accession>
<proteinExistence type="predicted"/>
<reference evidence="2" key="2">
    <citation type="journal article" date="2015" name="Data Brief">
        <title>Shoot transcriptome of the giant reed, Arundo donax.</title>
        <authorList>
            <person name="Barrero R.A."/>
            <person name="Guerrero F.D."/>
            <person name="Moolhuijzen P."/>
            <person name="Goolsby J.A."/>
            <person name="Tidwell J."/>
            <person name="Bellgard S.E."/>
            <person name="Bellgard M.I."/>
        </authorList>
    </citation>
    <scope>NUCLEOTIDE SEQUENCE</scope>
    <source>
        <tissue evidence="2">Shoot tissue taken approximately 20 cm above the soil surface</tissue>
    </source>
</reference>
<organism evidence="2">
    <name type="scientific">Arundo donax</name>
    <name type="common">Giant reed</name>
    <name type="synonym">Donax arundinaceus</name>
    <dbReference type="NCBI Taxonomy" id="35708"/>
    <lineage>
        <taxon>Eukaryota</taxon>
        <taxon>Viridiplantae</taxon>
        <taxon>Streptophyta</taxon>
        <taxon>Embryophyta</taxon>
        <taxon>Tracheophyta</taxon>
        <taxon>Spermatophyta</taxon>
        <taxon>Magnoliopsida</taxon>
        <taxon>Liliopsida</taxon>
        <taxon>Poales</taxon>
        <taxon>Poaceae</taxon>
        <taxon>PACMAD clade</taxon>
        <taxon>Arundinoideae</taxon>
        <taxon>Arundineae</taxon>
        <taxon>Arundo</taxon>
    </lineage>
</organism>
<dbReference type="AlphaFoldDB" id="A0A0A9ESC3"/>
<evidence type="ECO:0000313" key="2">
    <source>
        <dbReference type="EMBL" id="JAD98932.1"/>
    </source>
</evidence>
<keyword evidence="1" id="KW-0472">Membrane</keyword>
<keyword evidence="1" id="KW-0812">Transmembrane</keyword>
<evidence type="ECO:0000256" key="1">
    <source>
        <dbReference type="SAM" id="Phobius"/>
    </source>
</evidence>
<keyword evidence="1" id="KW-1133">Transmembrane helix</keyword>
<feature type="transmembrane region" description="Helical" evidence="1">
    <location>
        <begin position="15"/>
        <end position="36"/>
    </location>
</feature>
<dbReference type="EMBL" id="GBRH01198963">
    <property type="protein sequence ID" value="JAD98932.1"/>
    <property type="molecule type" value="Transcribed_RNA"/>
</dbReference>
<protein>
    <submittedName>
        <fullName evidence="2">Uncharacterized protein</fullName>
    </submittedName>
</protein>
<name>A0A0A9ESC3_ARUDO</name>
<sequence length="57" mass="6653">MSVCHLLQTPMMKTLLWHTIQYLTAMVLVNLTYPLVPNVRQEVTLVQMMIINWLKGP</sequence>